<sequence length="191" mass="20048">MPGSLLPVAEGSRPVTARLSKGAGVPGGGPDVLGLGLHVGPGGGLGGPWDLALSSSGIGTATRCLPLPATGWGRARYGSLLPYRVGRRLVWLLAVPHGEPLAPASLGLLEQRVRDRPWRLALLAGPGSGRWRPVAALVLHTVLPVSEAGRVSFDPVLNRPPEWTPAPGWLTRARESAYRGSRRGRRAPERG</sequence>
<evidence type="ECO:0000313" key="1">
    <source>
        <dbReference type="EMBL" id="UPT20433.1"/>
    </source>
</evidence>
<evidence type="ECO:0000313" key="2">
    <source>
        <dbReference type="Proteomes" id="UP000832041"/>
    </source>
</evidence>
<dbReference type="Proteomes" id="UP000832041">
    <property type="component" value="Chromosome"/>
</dbReference>
<protein>
    <recommendedName>
        <fullName evidence="3">Phosphodiesterase</fullName>
    </recommendedName>
</protein>
<accession>A0ABY4L290</accession>
<keyword evidence="2" id="KW-1185">Reference proteome</keyword>
<gene>
    <name evidence="1" type="ORF">FOF52_05175</name>
</gene>
<evidence type="ECO:0008006" key="3">
    <source>
        <dbReference type="Google" id="ProtNLM"/>
    </source>
</evidence>
<reference evidence="1 2" key="1">
    <citation type="submission" date="2020-04" db="EMBL/GenBank/DDBJ databases">
        <title>Thermobifida alba genome sequencing and assembly.</title>
        <authorList>
            <person name="Luzics S."/>
            <person name="Horvath B."/>
            <person name="Nagy I."/>
            <person name="Toth A."/>
            <person name="Nagy I."/>
            <person name="Kukolya J."/>
        </authorList>
    </citation>
    <scope>NUCLEOTIDE SEQUENCE [LARGE SCALE GENOMIC DNA]</scope>
    <source>
        <strain evidence="1 2">DSM 43795</strain>
    </source>
</reference>
<name>A0ABY4L290_THEAE</name>
<organism evidence="1 2">
    <name type="scientific">Thermobifida alba</name>
    <name type="common">Thermomonospora alba</name>
    <dbReference type="NCBI Taxonomy" id="53522"/>
    <lineage>
        <taxon>Bacteria</taxon>
        <taxon>Bacillati</taxon>
        <taxon>Actinomycetota</taxon>
        <taxon>Actinomycetes</taxon>
        <taxon>Streptosporangiales</taxon>
        <taxon>Nocardiopsidaceae</taxon>
        <taxon>Thermobifida</taxon>
    </lineage>
</organism>
<proteinExistence type="predicted"/>
<dbReference type="EMBL" id="CP051627">
    <property type="protein sequence ID" value="UPT20433.1"/>
    <property type="molecule type" value="Genomic_DNA"/>
</dbReference>